<dbReference type="InterPro" id="IPR013039">
    <property type="entry name" value="DUF1588"/>
</dbReference>
<dbReference type="AlphaFoldDB" id="B4DC21"/>
<feature type="domain" description="DUF1587" evidence="4">
    <location>
        <begin position="143"/>
        <end position="206"/>
    </location>
</feature>
<dbReference type="Pfam" id="PF07631">
    <property type="entry name" value="PSD4"/>
    <property type="match status" value="1"/>
</dbReference>
<evidence type="ECO:0000259" key="6">
    <source>
        <dbReference type="Pfam" id="PF07631"/>
    </source>
</evidence>
<name>B4DC21_9BACT</name>
<evidence type="ECO:0000259" key="4">
    <source>
        <dbReference type="Pfam" id="PF07626"/>
    </source>
</evidence>
<feature type="domain" description="DUF1585" evidence="3">
    <location>
        <begin position="754"/>
        <end position="827"/>
    </location>
</feature>
<evidence type="ECO:0000313" key="9">
    <source>
        <dbReference type="EMBL" id="EDY15995.1"/>
    </source>
</evidence>
<reference evidence="9 10" key="1">
    <citation type="journal article" date="2011" name="J. Bacteriol.">
        <title>Genome sequence of Chthoniobacter flavus Ellin428, an aerobic heterotrophic soil bacterium.</title>
        <authorList>
            <person name="Kant R."/>
            <person name="van Passel M.W."/>
            <person name="Palva A."/>
            <person name="Lucas S."/>
            <person name="Lapidus A."/>
            <person name="Glavina Del Rio T."/>
            <person name="Dalin E."/>
            <person name="Tice H."/>
            <person name="Bruce D."/>
            <person name="Goodwin L."/>
            <person name="Pitluck S."/>
            <person name="Larimer F.W."/>
            <person name="Land M.L."/>
            <person name="Hauser L."/>
            <person name="Sangwan P."/>
            <person name="de Vos W.M."/>
            <person name="Janssen P.H."/>
            <person name="Smidt H."/>
        </authorList>
    </citation>
    <scope>NUCLEOTIDE SEQUENCE [LARGE SCALE GENOMIC DNA]</scope>
    <source>
        <strain evidence="9 10">Ellin428</strain>
    </source>
</reference>
<feature type="region of interest" description="Disordered" evidence="1">
    <location>
        <begin position="658"/>
        <end position="678"/>
    </location>
</feature>
<dbReference type="Pfam" id="PF07627">
    <property type="entry name" value="PSCyt3"/>
    <property type="match status" value="1"/>
</dbReference>
<comment type="caution">
    <text evidence="9">The sequence shown here is derived from an EMBL/GenBank/DDBJ whole genome shotgun (WGS) entry which is preliminary data.</text>
</comment>
<evidence type="ECO:0000256" key="2">
    <source>
        <dbReference type="SAM" id="Phobius"/>
    </source>
</evidence>
<protein>
    <recommendedName>
        <fullName evidence="11">Cytochrome c domain-containing protein</fullName>
    </recommendedName>
</protein>
<organism evidence="9 10">
    <name type="scientific">Chthoniobacter flavus Ellin428</name>
    <dbReference type="NCBI Taxonomy" id="497964"/>
    <lineage>
        <taxon>Bacteria</taxon>
        <taxon>Pseudomonadati</taxon>
        <taxon>Verrucomicrobiota</taxon>
        <taxon>Spartobacteria</taxon>
        <taxon>Chthoniobacterales</taxon>
        <taxon>Chthoniobacteraceae</taxon>
        <taxon>Chthoniobacter</taxon>
    </lineage>
</organism>
<proteinExistence type="predicted"/>
<dbReference type="InterPro" id="IPR013043">
    <property type="entry name" value="DUF1595"/>
</dbReference>
<dbReference type="STRING" id="497964.CfE428DRAFT_6462"/>
<dbReference type="Proteomes" id="UP000005824">
    <property type="component" value="Unassembled WGS sequence"/>
</dbReference>
<dbReference type="Pfam" id="PF07637">
    <property type="entry name" value="PSD5"/>
    <property type="match status" value="1"/>
</dbReference>
<feature type="domain" description="DUF1592" evidence="6">
    <location>
        <begin position="478"/>
        <end position="605"/>
    </location>
</feature>
<accession>B4DC21</accession>
<dbReference type="InterPro" id="IPR011478">
    <property type="entry name" value="DUF1585"/>
</dbReference>
<keyword evidence="2" id="KW-0472">Membrane</keyword>
<sequence>MPRKGFYIGIPFVVLAFVAGWFLRHRQHQPAAPERHIHVGGAIGAAVPEATRQFISARCIDCHDGDTHKGGLNFEALTAQLDDAPTEAKWIRVFDRVQRGEMPPKKEPRPPDSERAVFMESLGGFLTQHDAARHAGTGRVVWRRLNRGEYENTVHDLLAIDTPLADLLPEDGSAHGFDNVSEGLRLSASEIEAYLTAADTALNDAINLQPRPVAIKEHVEFLELPRVKEVLATPHGTSRPNGSKTIQFFRALPDALVMFINQANKTMPFSSRASATGLYRVRLSAFAFQNQGGPTVTAKLVASDLNEYRLVAAFDLPTGQPRVAETTIRLNKSELLILTAAGCGVATDGTEIATVGGEHFTGSGLAAQWAEMEGPLLETWPPVSVQRVFGDLPVTPRTDGGYAVMAGNAVAKVDELVARFAQRAFRRPASAEDLASYSRLAHEVLEKGGSLEKALRRSYKAILASPEFLFLRETPGKLDDYALASRLSYFFWSSMPDEELLRLAAQGVLHEPATLQAQTERLLNSPKAQAFTKNFCGQWLSLRAINATTPDKLLYPEFDDLLQAAMVNETEHFFTEMVRGDLTVATFIDSDFAMLNRRLAEHYGIAGVAGEEFRKVSLPAGSHRGGVLTQASILKVTANGTLSSPVLRGAWVMEHLLGRRPQPPPADAGTIEPDTRGSTTIREQLAKHRRSETCAGCHKYMDPFGFALESYDVIGGWREEYRKRKGKAVLDPFTHHKLKYGLGLPVDSSGELADGRTFGNIEQLKRLLLDQQEIVARAFANNLVAYATGAAVTFSDRPQVEEILAQSQSRSYPVRSMIYAIVQSPLFQTK</sequence>
<dbReference type="EMBL" id="ABVL01000043">
    <property type="protein sequence ID" value="EDY15995.1"/>
    <property type="molecule type" value="Genomic_DNA"/>
</dbReference>
<keyword evidence="10" id="KW-1185">Reference proteome</keyword>
<dbReference type="InterPro" id="IPR013042">
    <property type="entry name" value="DUF1592"/>
</dbReference>
<feature type="domain" description="DUF1588" evidence="5">
    <location>
        <begin position="624"/>
        <end position="720"/>
    </location>
</feature>
<keyword evidence="2" id="KW-0812">Transmembrane</keyword>
<gene>
    <name evidence="9" type="ORF">CfE428DRAFT_6462</name>
</gene>
<dbReference type="Pfam" id="PF07635">
    <property type="entry name" value="PSCyt1"/>
    <property type="match status" value="1"/>
</dbReference>
<dbReference type="InterPro" id="IPR011429">
    <property type="entry name" value="Cyt_c_Planctomycete-type"/>
</dbReference>
<dbReference type="eggNOG" id="COG1020">
    <property type="taxonomic scope" value="Bacteria"/>
</dbReference>
<feature type="transmembrane region" description="Helical" evidence="2">
    <location>
        <begin position="6"/>
        <end position="23"/>
    </location>
</feature>
<evidence type="ECO:0000259" key="7">
    <source>
        <dbReference type="Pfam" id="PF07635"/>
    </source>
</evidence>
<dbReference type="Pfam" id="PF07624">
    <property type="entry name" value="PSD2"/>
    <property type="match status" value="1"/>
</dbReference>
<feature type="domain" description="DUF1595" evidence="8">
    <location>
        <begin position="413"/>
        <end position="473"/>
    </location>
</feature>
<evidence type="ECO:0000256" key="1">
    <source>
        <dbReference type="SAM" id="MobiDB-lite"/>
    </source>
</evidence>
<keyword evidence="2" id="KW-1133">Transmembrane helix</keyword>
<evidence type="ECO:0008006" key="11">
    <source>
        <dbReference type="Google" id="ProtNLM"/>
    </source>
</evidence>
<evidence type="ECO:0000313" key="10">
    <source>
        <dbReference type="Proteomes" id="UP000005824"/>
    </source>
</evidence>
<evidence type="ECO:0000259" key="5">
    <source>
        <dbReference type="Pfam" id="PF07627"/>
    </source>
</evidence>
<evidence type="ECO:0000259" key="8">
    <source>
        <dbReference type="Pfam" id="PF07637"/>
    </source>
</evidence>
<dbReference type="InParanoid" id="B4DC21"/>
<dbReference type="Pfam" id="PF07626">
    <property type="entry name" value="PSD3"/>
    <property type="match status" value="1"/>
</dbReference>
<dbReference type="InterPro" id="IPR013036">
    <property type="entry name" value="DUF1587"/>
</dbReference>
<evidence type="ECO:0000259" key="3">
    <source>
        <dbReference type="Pfam" id="PF07624"/>
    </source>
</evidence>
<feature type="domain" description="Cytochrome C Planctomycete-type" evidence="7">
    <location>
        <begin position="59"/>
        <end position="105"/>
    </location>
</feature>